<dbReference type="Pfam" id="PF00266">
    <property type="entry name" value="Aminotran_5"/>
    <property type="match status" value="1"/>
</dbReference>
<evidence type="ECO:0000256" key="1">
    <source>
        <dbReference type="ARBA" id="ARBA00022898"/>
    </source>
</evidence>
<dbReference type="InterPro" id="IPR015424">
    <property type="entry name" value="PyrdxlP-dep_Trfase"/>
</dbReference>
<dbReference type="InterPro" id="IPR015422">
    <property type="entry name" value="PyrdxlP-dep_Trfase_small"/>
</dbReference>
<dbReference type="PANTHER" id="PTHR43586">
    <property type="entry name" value="CYSTEINE DESULFURASE"/>
    <property type="match status" value="1"/>
</dbReference>
<protein>
    <recommendedName>
        <fullName evidence="2">Aminotransferase class V domain-containing protein</fullName>
    </recommendedName>
</protein>
<evidence type="ECO:0000313" key="3">
    <source>
        <dbReference type="EMBL" id="SVA43214.1"/>
    </source>
</evidence>
<dbReference type="SUPFAM" id="SSF53383">
    <property type="entry name" value="PLP-dependent transferases"/>
    <property type="match status" value="1"/>
</dbReference>
<dbReference type="Gene3D" id="3.90.1150.10">
    <property type="entry name" value="Aspartate Aminotransferase, domain 1"/>
    <property type="match status" value="1"/>
</dbReference>
<dbReference type="InterPro" id="IPR000192">
    <property type="entry name" value="Aminotrans_V_dom"/>
</dbReference>
<dbReference type="PANTHER" id="PTHR43586:SF8">
    <property type="entry name" value="CYSTEINE DESULFURASE 1, CHLOROPLASTIC"/>
    <property type="match status" value="1"/>
</dbReference>
<dbReference type="InterPro" id="IPR015421">
    <property type="entry name" value="PyrdxlP-dep_Trfase_major"/>
</dbReference>
<reference evidence="3" key="1">
    <citation type="submission" date="2018-05" db="EMBL/GenBank/DDBJ databases">
        <authorList>
            <person name="Lanie J.A."/>
            <person name="Ng W.-L."/>
            <person name="Kazmierczak K.M."/>
            <person name="Andrzejewski T.M."/>
            <person name="Davidsen T.M."/>
            <person name="Wayne K.J."/>
            <person name="Tettelin H."/>
            <person name="Glass J.I."/>
            <person name="Rusch D."/>
            <person name="Podicherti R."/>
            <person name="Tsui H.-C.T."/>
            <person name="Winkler M.E."/>
        </authorList>
    </citation>
    <scope>NUCLEOTIDE SEQUENCE</scope>
</reference>
<name>A0A381VSI2_9ZZZZ</name>
<proteinExistence type="predicted"/>
<dbReference type="Gene3D" id="3.40.640.10">
    <property type="entry name" value="Type I PLP-dependent aspartate aminotransferase-like (Major domain)"/>
    <property type="match status" value="1"/>
</dbReference>
<organism evidence="3">
    <name type="scientific">marine metagenome</name>
    <dbReference type="NCBI Taxonomy" id="408172"/>
    <lineage>
        <taxon>unclassified sequences</taxon>
        <taxon>metagenomes</taxon>
        <taxon>ecological metagenomes</taxon>
    </lineage>
</organism>
<dbReference type="AlphaFoldDB" id="A0A381VSI2"/>
<sequence>MTNITKSKNLLLSKVQNDFIGLDTVYTLADGRKTKRVYLDSTASTLMMGAAYDMLEEFFDHYANSHSLLHFSAKITTSQYDWAHQRIISFLGADPEEYTCFFTGSGTTAGINRLARVFRDYRKDKDVVLISIMEHHSNDLPHRKHAGKVIHIPLKSHSSGQPGSLDMKSLQENLEKFQDQINYVAITGISNVTGIINPIHDIAELAHSYGALILIDGAQMAAHMPVQMSGYSNPAKNIDAFVFSGHKTYVPGSPGVVVCRKDILTAIEPEELGGGMVEDVFVDKYIIKDYFPDREEAGTPNIPGAIALATAIEIMDRVGMETIYSEEDELVLDTMERMEKIPDVIIYGESNNDKCSRAGSISFNIKGMHHGLVAAVLNDYFNIAVRNECFCAHPYVKELILDDMLDAITDIPEEEIESIYKLLAGMVRASFGLYNKPEDVDALINALQEIVFRKEEFVALYHVDENGNYIHNTFRMEIENHYSVSEFVSKYLNN</sequence>
<dbReference type="EMBL" id="UINC01009646">
    <property type="protein sequence ID" value="SVA43214.1"/>
    <property type="molecule type" value="Genomic_DNA"/>
</dbReference>
<evidence type="ECO:0000259" key="2">
    <source>
        <dbReference type="Pfam" id="PF00266"/>
    </source>
</evidence>
<feature type="domain" description="Aminotransferase class V" evidence="2">
    <location>
        <begin position="37"/>
        <end position="443"/>
    </location>
</feature>
<accession>A0A381VSI2</accession>
<gene>
    <name evidence="3" type="ORF">METZ01_LOCUS96068</name>
</gene>
<keyword evidence="1" id="KW-0663">Pyridoxal phosphate</keyword>